<protein>
    <recommendedName>
        <fullName evidence="3">Nucleoid-associated protein</fullName>
    </recommendedName>
</protein>
<organism evidence="1 2">
    <name type="scientific">Globicatella sulfidifaciens DSM 15739</name>
    <dbReference type="NCBI Taxonomy" id="1121925"/>
    <lineage>
        <taxon>Bacteria</taxon>
        <taxon>Bacillati</taxon>
        <taxon>Bacillota</taxon>
        <taxon>Bacilli</taxon>
        <taxon>Lactobacillales</taxon>
        <taxon>Aerococcaceae</taxon>
        <taxon>Globicatella</taxon>
    </lineage>
</organism>
<evidence type="ECO:0000313" key="2">
    <source>
        <dbReference type="Proteomes" id="UP000189941"/>
    </source>
</evidence>
<dbReference type="Pfam" id="PF04245">
    <property type="entry name" value="NA37"/>
    <property type="match status" value="1"/>
</dbReference>
<reference evidence="2" key="1">
    <citation type="submission" date="2017-02" db="EMBL/GenBank/DDBJ databases">
        <authorList>
            <person name="Varghese N."/>
            <person name="Submissions S."/>
        </authorList>
    </citation>
    <scope>NUCLEOTIDE SEQUENCE [LARGE SCALE GENOMIC DNA]</scope>
    <source>
        <strain evidence="2">DSM 15739</strain>
    </source>
</reference>
<dbReference type="AlphaFoldDB" id="A0A1T4MC30"/>
<evidence type="ECO:0008006" key="3">
    <source>
        <dbReference type="Google" id="ProtNLM"/>
    </source>
</evidence>
<dbReference type="RefSeq" id="WP_078756123.1">
    <property type="nucleotide sequence ID" value="NZ_FUWO01000011.1"/>
</dbReference>
<proteinExistence type="predicted"/>
<dbReference type="STRING" id="1121925.SAMN02746011_01388"/>
<dbReference type="EMBL" id="FUWO01000011">
    <property type="protein sequence ID" value="SJZ64472.1"/>
    <property type="molecule type" value="Genomic_DNA"/>
</dbReference>
<evidence type="ECO:0000313" key="1">
    <source>
        <dbReference type="EMBL" id="SJZ64472.1"/>
    </source>
</evidence>
<name>A0A1T4MC30_9LACT</name>
<keyword evidence="2" id="KW-1185">Reference proteome</keyword>
<sequence length="332" mass="38193">MLIIEKAMLHILDKDSGNLYLSDNLMNLEDGYVQDYINRLVVKIQKSDYKFERLGRDSIIYPMVTGERSFEEVTRDLANKIYNIIAPAENIPAADYLFFEGRDELEEHYFGILRLDYQSSFTHFLEVEEGISNQLIQNHAILPSPTAKPSEAFILNRATMVYQLVEKRYEIEGTKQLYFSEQVLGIMPPEPTPTHIKQIRRTVNSVAKRYDEPAYEVMATAQKVIYEQLDESNEIDSEAVIEKVFEHNTGALAAAKEEIAEKEVPEKIVVTNVPKYEKKYSKQKFKLANGIELFIPIELYDNPDIVEFINQPDGSISVVIKNVESMMSRFNG</sequence>
<accession>A0A1T4MC30</accession>
<dbReference type="OrthoDB" id="3171075at2"/>
<dbReference type="InterPro" id="IPR007358">
    <property type="entry name" value="Nucleoid_associated_NdpA"/>
</dbReference>
<dbReference type="Proteomes" id="UP000189941">
    <property type="component" value="Unassembled WGS sequence"/>
</dbReference>
<dbReference type="GO" id="GO:0009295">
    <property type="term" value="C:nucleoid"/>
    <property type="evidence" value="ECO:0007669"/>
    <property type="project" value="InterPro"/>
</dbReference>
<gene>
    <name evidence="1" type="ORF">SAMN02746011_01388</name>
</gene>